<keyword evidence="3" id="KW-1185">Reference proteome</keyword>
<sequence length="104" mass="11265">MKNQKPKVVYRPVVNPKPKSSSKSPVQNQVSTSNPFDILKEDNGNQGGTTVGRVEKKLSSDREESDEEVVEEVYNETSKFMTSGIHPSSSKAGASTSSSKFSNG</sequence>
<reference evidence="2" key="1">
    <citation type="journal article" date="2017" name="Nature">
        <title>The sunflower genome provides insights into oil metabolism, flowering and Asterid evolution.</title>
        <authorList>
            <person name="Badouin H."/>
            <person name="Gouzy J."/>
            <person name="Grassa C.J."/>
            <person name="Murat F."/>
            <person name="Staton S.E."/>
            <person name="Cottret L."/>
            <person name="Lelandais-Briere C."/>
            <person name="Owens G.L."/>
            <person name="Carrere S."/>
            <person name="Mayjonade B."/>
            <person name="Legrand L."/>
            <person name="Gill N."/>
            <person name="Kane N.C."/>
            <person name="Bowers J.E."/>
            <person name="Hubner S."/>
            <person name="Bellec A."/>
            <person name="Berard A."/>
            <person name="Berges H."/>
            <person name="Blanchet N."/>
            <person name="Boniface M.C."/>
            <person name="Brunel D."/>
            <person name="Catrice O."/>
            <person name="Chaidir N."/>
            <person name="Claudel C."/>
            <person name="Donnadieu C."/>
            <person name="Faraut T."/>
            <person name="Fievet G."/>
            <person name="Helmstetter N."/>
            <person name="King M."/>
            <person name="Knapp S.J."/>
            <person name="Lai Z."/>
            <person name="Le Paslier M.C."/>
            <person name="Lippi Y."/>
            <person name="Lorenzon L."/>
            <person name="Mandel J.R."/>
            <person name="Marage G."/>
            <person name="Marchand G."/>
            <person name="Marquand E."/>
            <person name="Bret-Mestries E."/>
            <person name="Morien E."/>
            <person name="Nambeesan S."/>
            <person name="Nguyen T."/>
            <person name="Pegot-Espagnet P."/>
            <person name="Pouilly N."/>
            <person name="Raftis F."/>
            <person name="Sallet E."/>
            <person name="Schiex T."/>
            <person name="Thomas J."/>
            <person name="Vandecasteele C."/>
            <person name="Vares D."/>
            <person name="Vear F."/>
            <person name="Vautrin S."/>
            <person name="Crespi M."/>
            <person name="Mangin B."/>
            <person name="Burke J.M."/>
            <person name="Salse J."/>
            <person name="Munos S."/>
            <person name="Vincourt P."/>
            <person name="Rieseberg L.H."/>
            <person name="Langlade N.B."/>
        </authorList>
    </citation>
    <scope>NUCLEOTIDE SEQUENCE</scope>
    <source>
        <tissue evidence="2">Leaves</tissue>
    </source>
</reference>
<comment type="caution">
    <text evidence="2">The sequence shown here is derived from an EMBL/GenBank/DDBJ whole genome shotgun (WGS) entry which is preliminary data.</text>
</comment>
<evidence type="ECO:0000313" key="2">
    <source>
        <dbReference type="EMBL" id="KAF5789991.1"/>
    </source>
</evidence>
<feature type="compositionally biased region" description="Acidic residues" evidence="1">
    <location>
        <begin position="63"/>
        <end position="74"/>
    </location>
</feature>
<dbReference type="Gramene" id="mRNA:HanXRQr2_Chr09g0377831">
    <property type="protein sequence ID" value="CDS:HanXRQr2_Chr09g0377831.1"/>
    <property type="gene ID" value="HanXRQr2_Chr09g0377831"/>
</dbReference>
<feature type="compositionally biased region" description="Low complexity" evidence="1">
    <location>
        <begin position="88"/>
        <end position="104"/>
    </location>
</feature>
<accession>A0A9K3I561</accession>
<feature type="compositionally biased region" description="Low complexity" evidence="1">
    <location>
        <begin position="12"/>
        <end position="31"/>
    </location>
</feature>
<dbReference type="EMBL" id="MNCJ02000324">
    <property type="protein sequence ID" value="KAF5789991.1"/>
    <property type="molecule type" value="Genomic_DNA"/>
</dbReference>
<feature type="compositionally biased region" description="Polar residues" evidence="1">
    <location>
        <begin position="75"/>
        <end position="87"/>
    </location>
</feature>
<feature type="region of interest" description="Disordered" evidence="1">
    <location>
        <begin position="1"/>
        <end position="104"/>
    </location>
</feature>
<name>A0A9K3I561_HELAN</name>
<dbReference type="Proteomes" id="UP000215914">
    <property type="component" value="Unassembled WGS sequence"/>
</dbReference>
<protein>
    <submittedName>
        <fullName evidence="2">Uncharacterized protein</fullName>
    </submittedName>
</protein>
<evidence type="ECO:0000313" key="3">
    <source>
        <dbReference type="Proteomes" id="UP000215914"/>
    </source>
</evidence>
<gene>
    <name evidence="2" type="ORF">HanXRQr2_Chr09g0377831</name>
</gene>
<proteinExistence type="predicted"/>
<dbReference type="AlphaFoldDB" id="A0A9K3I561"/>
<reference evidence="2" key="2">
    <citation type="submission" date="2020-06" db="EMBL/GenBank/DDBJ databases">
        <title>Helianthus annuus Genome sequencing and assembly Release 2.</title>
        <authorList>
            <person name="Gouzy J."/>
            <person name="Langlade N."/>
            <person name="Munos S."/>
        </authorList>
    </citation>
    <scope>NUCLEOTIDE SEQUENCE</scope>
    <source>
        <tissue evidence="2">Leaves</tissue>
    </source>
</reference>
<feature type="compositionally biased region" description="Basic and acidic residues" evidence="1">
    <location>
        <begin position="53"/>
        <end position="62"/>
    </location>
</feature>
<evidence type="ECO:0000256" key="1">
    <source>
        <dbReference type="SAM" id="MobiDB-lite"/>
    </source>
</evidence>
<organism evidence="2 3">
    <name type="scientific">Helianthus annuus</name>
    <name type="common">Common sunflower</name>
    <dbReference type="NCBI Taxonomy" id="4232"/>
    <lineage>
        <taxon>Eukaryota</taxon>
        <taxon>Viridiplantae</taxon>
        <taxon>Streptophyta</taxon>
        <taxon>Embryophyta</taxon>
        <taxon>Tracheophyta</taxon>
        <taxon>Spermatophyta</taxon>
        <taxon>Magnoliopsida</taxon>
        <taxon>eudicotyledons</taxon>
        <taxon>Gunneridae</taxon>
        <taxon>Pentapetalae</taxon>
        <taxon>asterids</taxon>
        <taxon>campanulids</taxon>
        <taxon>Asterales</taxon>
        <taxon>Asteraceae</taxon>
        <taxon>Asteroideae</taxon>
        <taxon>Heliantheae alliance</taxon>
        <taxon>Heliantheae</taxon>
        <taxon>Helianthus</taxon>
    </lineage>
</organism>